<proteinExistence type="predicted"/>
<protein>
    <submittedName>
        <fullName evidence="1">Uncharacterized protein</fullName>
    </submittedName>
</protein>
<name>A0A5E4V5V8_9BURK</name>
<dbReference type="Proteomes" id="UP000334380">
    <property type="component" value="Unassembled WGS sequence"/>
</dbReference>
<evidence type="ECO:0000313" key="1">
    <source>
        <dbReference type="EMBL" id="VVE06934.1"/>
    </source>
</evidence>
<evidence type="ECO:0000313" key="2">
    <source>
        <dbReference type="Proteomes" id="UP000334380"/>
    </source>
</evidence>
<accession>A0A5E4V5V8</accession>
<sequence length="92" mass="10307">MNARIPCIVTRDLGAYMRQQDAAEALDRARERAAECADVINALQRLQDHDYDGYCALNDALIKQDTKRAGEILQVAFEVEVNVFAEGEVRHG</sequence>
<keyword evidence="2" id="KW-1185">Reference proteome</keyword>
<reference evidence="1 2" key="1">
    <citation type="submission" date="2019-08" db="EMBL/GenBank/DDBJ databases">
        <authorList>
            <person name="Peeters C."/>
        </authorList>
    </citation>
    <scope>NUCLEOTIDE SEQUENCE [LARGE SCALE GENOMIC DNA]</scope>
    <source>
        <strain evidence="1 2">LMG 31013</strain>
    </source>
</reference>
<organism evidence="1 2">
    <name type="scientific">Pandoraea terrigena</name>
    <dbReference type="NCBI Taxonomy" id="2508292"/>
    <lineage>
        <taxon>Bacteria</taxon>
        <taxon>Pseudomonadati</taxon>
        <taxon>Pseudomonadota</taxon>
        <taxon>Betaproteobacteria</taxon>
        <taxon>Burkholderiales</taxon>
        <taxon>Burkholderiaceae</taxon>
        <taxon>Pandoraea</taxon>
    </lineage>
</organism>
<dbReference type="OrthoDB" id="8945205at2"/>
<dbReference type="EMBL" id="CABPRU010000005">
    <property type="protein sequence ID" value="VVE06934.1"/>
    <property type="molecule type" value="Genomic_DNA"/>
</dbReference>
<gene>
    <name evidence="1" type="ORF">PTE31013_02438</name>
</gene>
<dbReference type="AlphaFoldDB" id="A0A5E4V5V8"/>
<dbReference type="RefSeq" id="WP_150613070.1">
    <property type="nucleotide sequence ID" value="NZ_CABPRU010000005.1"/>
</dbReference>